<dbReference type="PANTHER" id="PTHR42252:SF1">
    <property type="entry name" value="DUF434 DOMAIN-CONTAINING PROTEIN"/>
    <property type="match status" value="1"/>
</dbReference>
<dbReference type="PANTHER" id="PTHR42252">
    <property type="entry name" value="DUF5616 DOMAIN-CONTAINING PROTEIN"/>
    <property type="match status" value="1"/>
</dbReference>
<accession>B4CUF7</accession>
<protein>
    <recommendedName>
        <fullName evidence="1">DUF5616 domain-containing protein</fullName>
    </recommendedName>
</protein>
<proteinExistence type="predicted"/>
<reference evidence="2 3" key="1">
    <citation type="journal article" date="2011" name="J. Bacteriol.">
        <title>Genome sequence of Chthoniobacter flavus Ellin428, an aerobic heterotrophic soil bacterium.</title>
        <authorList>
            <person name="Kant R."/>
            <person name="van Passel M.W."/>
            <person name="Palva A."/>
            <person name="Lucas S."/>
            <person name="Lapidus A."/>
            <person name="Glavina Del Rio T."/>
            <person name="Dalin E."/>
            <person name="Tice H."/>
            <person name="Bruce D."/>
            <person name="Goodwin L."/>
            <person name="Pitluck S."/>
            <person name="Larimer F.W."/>
            <person name="Land M.L."/>
            <person name="Hauser L."/>
            <person name="Sangwan P."/>
            <person name="de Vos W.M."/>
            <person name="Janssen P.H."/>
            <person name="Smidt H."/>
        </authorList>
    </citation>
    <scope>NUCLEOTIDE SEQUENCE [LARGE SCALE GENOMIC DNA]</scope>
    <source>
        <strain evidence="2 3">Ellin428</strain>
    </source>
</reference>
<dbReference type="Pfam" id="PF18481">
    <property type="entry name" value="DUF5616"/>
    <property type="match status" value="1"/>
</dbReference>
<sequence>MLIGRDGSYRDMASMHGNFKKVAETPKAITLIGQTLARYSLQSALWYLDAPVSNSARLKQLLLEIAAAQHWLWQVELVPDPDRILAVSPAIIASADSAILDRCPRWLSLAREVVEEHLPLATTVEFHILSPTKRGFGKPTATSRNPRQPKFG</sequence>
<dbReference type="EMBL" id="ABVL01000001">
    <property type="protein sequence ID" value="EDY22195.1"/>
    <property type="molecule type" value="Genomic_DNA"/>
</dbReference>
<evidence type="ECO:0000313" key="3">
    <source>
        <dbReference type="Proteomes" id="UP000005824"/>
    </source>
</evidence>
<evidence type="ECO:0000259" key="1">
    <source>
        <dbReference type="Pfam" id="PF18481"/>
    </source>
</evidence>
<comment type="caution">
    <text evidence="2">The sequence shown here is derived from an EMBL/GenBank/DDBJ whole genome shotgun (WGS) entry which is preliminary data.</text>
</comment>
<evidence type="ECO:0000313" key="2">
    <source>
        <dbReference type="EMBL" id="EDY22195.1"/>
    </source>
</evidence>
<dbReference type="InParanoid" id="B4CUF7"/>
<name>B4CUF7_9BACT</name>
<dbReference type="Proteomes" id="UP000005824">
    <property type="component" value="Unassembled WGS sequence"/>
</dbReference>
<dbReference type="eggNOG" id="COG2454">
    <property type="taxonomic scope" value="Bacteria"/>
</dbReference>
<dbReference type="InterPro" id="IPR041652">
    <property type="entry name" value="DUF5616"/>
</dbReference>
<keyword evidence="3" id="KW-1185">Reference proteome</keyword>
<dbReference type="AlphaFoldDB" id="B4CUF7"/>
<dbReference type="STRING" id="497964.CfE428DRAFT_0320"/>
<gene>
    <name evidence="2" type="ORF">CfE428DRAFT_0320</name>
</gene>
<organism evidence="2 3">
    <name type="scientific">Chthoniobacter flavus Ellin428</name>
    <dbReference type="NCBI Taxonomy" id="497964"/>
    <lineage>
        <taxon>Bacteria</taxon>
        <taxon>Pseudomonadati</taxon>
        <taxon>Verrucomicrobiota</taxon>
        <taxon>Spartobacteria</taxon>
        <taxon>Chthoniobacterales</taxon>
        <taxon>Chthoniobacteraceae</taxon>
        <taxon>Chthoniobacter</taxon>
    </lineage>
</organism>
<feature type="domain" description="DUF5616" evidence="1">
    <location>
        <begin position="2"/>
        <end position="111"/>
    </location>
</feature>